<dbReference type="RefSeq" id="WP_131149701.1">
    <property type="nucleotide sequence ID" value="NZ_SJTG01000001.1"/>
</dbReference>
<evidence type="ECO:0000313" key="2">
    <source>
        <dbReference type="Proteomes" id="UP000291822"/>
    </source>
</evidence>
<dbReference type="Proteomes" id="UP000291822">
    <property type="component" value="Unassembled WGS sequence"/>
</dbReference>
<reference evidence="1 2" key="1">
    <citation type="submission" date="2019-02" db="EMBL/GenBank/DDBJ databases">
        <title>Dyella amyloliquefaciens sp. nov., isolated from forest soil.</title>
        <authorList>
            <person name="Gao Z.-H."/>
            <person name="Qiu L.-H."/>
        </authorList>
    </citation>
    <scope>NUCLEOTIDE SEQUENCE [LARGE SCALE GENOMIC DNA]</scope>
    <source>
        <strain evidence="1 2">KACC 12747</strain>
    </source>
</reference>
<keyword evidence="1" id="KW-0238">DNA-binding</keyword>
<comment type="caution">
    <text evidence="1">The sequence shown here is derived from an EMBL/GenBank/DDBJ whole genome shotgun (WGS) entry which is preliminary data.</text>
</comment>
<protein>
    <submittedName>
        <fullName evidence="1">DNA-binding protein</fullName>
    </submittedName>
</protein>
<keyword evidence="2" id="KW-1185">Reference proteome</keyword>
<organism evidence="1 2">
    <name type="scientific">Dyella soli</name>
    <dbReference type="NCBI Taxonomy" id="522319"/>
    <lineage>
        <taxon>Bacteria</taxon>
        <taxon>Pseudomonadati</taxon>
        <taxon>Pseudomonadota</taxon>
        <taxon>Gammaproteobacteria</taxon>
        <taxon>Lysobacterales</taxon>
        <taxon>Rhodanobacteraceae</taxon>
        <taxon>Dyella</taxon>
    </lineage>
</organism>
<dbReference type="EMBL" id="SJTG01000001">
    <property type="protein sequence ID" value="TCI13515.1"/>
    <property type="molecule type" value="Genomic_DNA"/>
</dbReference>
<accession>A0A4R0YVP4</accession>
<proteinExistence type="predicted"/>
<evidence type="ECO:0000313" key="1">
    <source>
        <dbReference type="EMBL" id="TCI13515.1"/>
    </source>
</evidence>
<name>A0A4R0YVP4_9GAMM</name>
<sequence length="176" mass="19074">MNSYEFTLKFQLPHEAADPESWIEALADAGCDDALVGVGQQGRIALDFARDAESAFVAVSSAVRDVQKAIPNAHLVEASPDFVGLTDVAEMAGFSRQNMRKLMTGHVATFPVPVHEGNPSLWHLAPVLAWLAEHQQRPVDTRLLDVAQVTMALNIARDATRLPGTTLPEHLAPLFG</sequence>
<dbReference type="AlphaFoldDB" id="A0A4R0YVP4"/>
<dbReference type="GO" id="GO:0003677">
    <property type="term" value="F:DNA binding"/>
    <property type="evidence" value="ECO:0007669"/>
    <property type="project" value="UniProtKB-KW"/>
</dbReference>
<gene>
    <name evidence="1" type="ORF">EZM97_09690</name>
</gene>